<reference evidence="2 3" key="1">
    <citation type="submission" date="2016-11" db="EMBL/GenBank/DDBJ databases">
        <authorList>
            <person name="Jaros S."/>
            <person name="Januszkiewicz K."/>
            <person name="Wedrychowicz H."/>
        </authorList>
    </citation>
    <scope>NUCLEOTIDE SEQUENCE [LARGE SCALE GENOMIC DNA]</scope>
    <source>
        <strain evidence="2 3">GAS499</strain>
    </source>
</reference>
<dbReference type="AlphaFoldDB" id="A0A1M6IJT6"/>
<dbReference type="Proteomes" id="UP000189935">
    <property type="component" value="Chromosome I"/>
</dbReference>
<evidence type="ECO:0000313" key="3">
    <source>
        <dbReference type="Proteomes" id="UP000189935"/>
    </source>
</evidence>
<protein>
    <submittedName>
        <fullName evidence="2">Uncharacterized protein</fullName>
    </submittedName>
</protein>
<sequence length="57" mass="6852">MHDDPSLRPEEITVKHVLLWLFAVALWLVLFPVYYGPALLYSWIRGREVRVWMFTGY</sequence>
<proteinExistence type="predicted"/>
<keyword evidence="1" id="KW-1133">Transmembrane helix</keyword>
<organism evidence="2 3">
    <name type="scientific">Bradyrhizobium lablabi</name>
    <dbReference type="NCBI Taxonomy" id="722472"/>
    <lineage>
        <taxon>Bacteria</taxon>
        <taxon>Pseudomonadati</taxon>
        <taxon>Pseudomonadota</taxon>
        <taxon>Alphaproteobacteria</taxon>
        <taxon>Hyphomicrobiales</taxon>
        <taxon>Nitrobacteraceae</taxon>
        <taxon>Bradyrhizobium</taxon>
    </lineage>
</organism>
<accession>A0A1M6IJT6</accession>
<feature type="transmembrane region" description="Helical" evidence="1">
    <location>
        <begin position="20"/>
        <end position="44"/>
    </location>
</feature>
<gene>
    <name evidence="2" type="ORF">SAMN05444159_0381</name>
</gene>
<evidence type="ECO:0000313" key="2">
    <source>
        <dbReference type="EMBL" id="SHJ34679.1"/>
    </source>
</evidence>
<name>A0A1M6IJT6_9BRAD</name>
<evidence type="ECO:0000256" key="1">
    <source>
        <dbReference type="SAM" id="Phobius"/>
    </source>
</evidence>
<dbReference type="EMBL" id="LT670844">
    <property type="protein sequence ID" value="SHJ34679.1"/>
    <property type="molecule type" value="Genomic_DNA"/>
</dbReference>
<keyword evidence="1" id="KW-0472">Membrane</keyword>
<keyword evidence="1" id="KW-0812">Transmembrane</keyword>